<dbReference type="EMBL" id="FOSQ01000017">
    <property type="protein sequence ID" value="SFL07041.1"/>
    <property type="molecule type" value="Genomic_DNA"/>
</dbReference>
<dbReference type="InterPro" id="IPR018704">
    <property type="entry name" value="SecYEG/CpoB_TPR"/>
</dbReference>
<keyword evidence="1" id="KW-1133">Transmembrane helix</keyword>
<evidence type="ECO:0000256" key="1">
    <source>
        <dbReference type="SAM" id="Phobius"/>
    </source>
</evidence>
<dbReference type="AlphaFoldDB" id="A0A1I4ESC7"/>
<protein>
    <recommendedName>
        <fullName evidence="2">Ancillary SecYEG translocon subunit/Cell division coordinator CpoB TPR domain-containing protein</fullName>
    </recommendedName>
</protein>
<dbReference type="STRING" id="1123062.SAMN02745775_11757"/>
<feature type="domain" description="Ancillary SecYEG translocon subunit/Cell division coordinator CpoB TPR" evidence="2">
    <location>
        <begin position="23"/>
        <end position="192"/>
    </location>
</feature>
<evidence type="ECO:0000259" key="2">
    <source>
        <dbReference type="Pfam" id="PF09976"/>
    </source>
</evidence>
<dbReference type="Proteomes" id="UP000199473">
    <property type="component" value="Unassembled WGS sequence"/>
</dbReference>
<keyword evidence="4" id="KW-1185">Reference proteome</keyword>
<keyword evidence="1" id="KW-0812">Transmembrane</keyword>
<name>A0A1I4ESC7_9PROT</name>
<feature type="transmembrane region" description="Helical" evidence="1">
    <location>
        <begin position="24"/>
        <end position="45"/>
    </location>
</feature>
<evidence type="ECO:0000313" key="3">
    <source>
        <dbReference type="EMBL" id="SFL07041.1"/>
    </source>
</evidence>
<evidence type="ECO:0000313" key="4">
    <source>
        <dbReference type="Proteomes" id="UP000199473"/>
    </source>
</evidence>
<organism evidence="3 4">
    <name type="scientific">Falsiroseomonas stagni DSM 19981</name>
    <dbReference type="NCBI Taxonomy" id="1123062"/>
    <lineage>
        <taxon>Bacteria</taxon>
        <taxon>Pseudomonadati</taxon>
        <taxon>Pseudomonadota</taxon>
        <taxon>Alphaproteobacteria</taxon>
        <taxon>Acetobacterales</taxon>
        <taxon>Roseomonadaceae</taxon>
        <taxon>Falsiroseomonas</taxon>
    </lineage>
</organism>
<reference evidence="3 4" key="1">
    <citation type="submission" date="2016-10" db="EMBL/GenBank/DDBJ databases">
        <authorList>
            <person name="de Groot N.N."/>
        </authorList>
    </citation>
    <scope>NUCLEOTIDE SEQUENCE [LARGE SCALE GENOMIC DNA]</scope>
    <source>
        <strain evidence="3 4">DSM 19981</strain>
    </source>
</reference>
<gene>
    <name evidence="3" type="ORF">SAMN02745775_11757</name>
</gene>
<dbReference type="RefSeq" id="WP_092963001.1">
    <property type="nucleotide sequence ID" value="NZ_FOSQ01000017.1"/>
</dbReference>
<proteinExistence type="predicted"/>
<dbReference type="OrthoDB" id="7173339at2"/>
<dbReference type="Pfam" id="PF09976">
    <property type="entry name" value="TPR_21"/>
    <property type="match status" value="1"/>
</dbReference>
<accession>A0A1I4ESC7</accession>
<sequence length="216" mass="22684">MPDIFDEVEEDLRADRARRLARRWGGVAVGVALLALAATGGWQGWRWHQASQAATAASTYMTLHRTAEREGADLPATADGFAALSREAPTGYRTLARLRAAALKAETGDAAGALALWEAVAADNDADRLYRDLATLLAVGHALDAGDPAQLAARIGPLTVAGNPWQAPAREIAALVAIRRGDTADARARLQALATDATVSPTMRERAQRVAAGLGS</sequence>
<keyword evidence="1" id="KW-0472">Membrane</keyword>